<dbReference type="SUPFAM" id="SSF51621">
    <property type="entry name" value="Phosphoenolpyruvate/pyruvate domain"/>
    <property type="match status" value="1"/>
</dbReference>
<gene>
    <name evidence="5" type="ORF">METZ01_LOCUS92611</name>
</gene>
<dbReference type="EMBL" id="UINC01008848">
    <property type="protein sequence ID" value="SVA39757.1"/>
    <property type="molecule type" value="Genomic_DNA"/>
</dbReference>
<dbReference type="PANTHER" id="PTHR30502">
    <property type="entry name" value="2-KETO-3-DEOXY-L-RHAMNONATE ALDOLASE"/>
    <property type="match status" value="1"/>
</dbReference>
<protein>
    <recommendedName>
        <fullName evidence="4">HpcH/HpaI aldolase/citrate lyase domain-containing protein</fullName>
    </recommendedName>
</protein>
<evidence type="ECO:0000256" key="1">
    <source>
        <dbReference type="ARBA" id="ARBA00005568"/>
    </source>
</evidence>
<dbReference type="GO" id="GO:0016832">
    <property type="term" value="F:aldehyde-lyase activity"/>
    <property type="evidence" value="ECO:0007669"/>
    <property type="project" value="TreeGrafter"/>
</dbReference>
<dbReference type="GO" id="GO:0046872">
    <property type="term" value="F:metal ion binding"/>
    <property type="evidence" value="ECO:0007669"/>
    <property type="project" value="UniProtKB-KW"/>
</dbReference>
<evidence type="ECO:0000256" key="2">
    <source>
        <dbReference type="ARBA" id="ARBA00022723"/>
    </source>
</evidence>
<dbReference type="Pfam" id="PF03328">
    <property type="entry name" value="HpcH_HpaI"/>
    <property type="match status" value="1"/>
</dbReference>
<reference evidence="5" key="1">
    <citation type="submission" date="2018-05" db="EMBL/GenBank/DDBJ databases">
        <authorList>
            <person name="Lanie J.A."/>
            <person name="Ng W.-L."/>
            <person name="Kazmierczak K.M."/>
            <person name="Andrzejewski T.M."/>
            <person name="Davidsen T.M."/>
            <person name="Wayne K.J."/>
            <person name="Tettelin H."/>
            <person name="Glass J.I."/>
            <person name="Rusch D."/>
            <person name="Podicherti R."/>
            <person name="Tsui H.-C.T."/>
            <person name="Winkler M.E."/>
        </authorList>
    </citation>
    <scope>NUCLEOTIDE SEQUENCE</scope>
</reference>
<dbReference type="PANTHER" id="PTHR30502:SF0">
    <property type="entry name" value="PHOSPHOENOLPYRUVATE CARBOXYLASE FAMILY PROTEIN"/>
    <property type="match status" value="1"/>
</dbReference>
<evidence type="ECO:0000313" key="5">
    <source>
        <dbReference type="EMBL" id="SVA39757.1"/>
    </source>
</evidence>
<organism evidence="5">
    <name type="scientific">marine metagenome</name>
    <dbReference type="NCBI Taxonomy" id="408172"/>
    <lineage>
        <taxon>unclassified sequences</taxon>
        <taxon>metagenomes</taxon>
        <taxon>ecological metagenomes</taxon>
    </lineage>
</organism>
<keyword evidence="2" id="KW-0479">Metal-binding</keyword>
<dbReference type="InterPro" id="IPR040442">
    <property type="entry name" value="Pyrv_kinase-like_dom_sf"/>
</dbReference>
<comment type="similarity">
    <text evidence="1">Belongs to the HpcH/HpaI aldolase family.</text>
</comment>
<keyword evidence="3" id="KW-0456">Lyase</keyword>
<name>A0A381VJC2_9ZZZZ</name>
<dbReference type="GO" id="GO:0005737">
    <property type="term" value="C:cytoplasm"/>
    <property type="evidence" value="ECO:0007669"/>
    <property type="project" value="TreeGrafter"/>
</dbReference>
<accession>A0A381VJC2</accession>
<sequence>MKMKIFTVFAAVFGVLLGATAWQAEAQFRADEFDYGSRFRLPDGQQPTIWNPAKRKLLDGGPMIGGTVRATDPRTYCTMAAAGYDFIWVEMQHEAISWEQVARFWRTCPGPAAPGVRVAYADEREIQHATDMGAAVIVVPTVDSVEEARAAVDWTYFPPIGRRSSGGGQGPSEIWNDVPGGYRQTWNDNVVLFLMIETLEGVESAREIAKIPGVTGLFAASGDLGNFSGFGEGDSEYEALITEVATAAKEAGIHACAPLRWANRPDFTCFQAGTEGANIRRGAAAEIRQAEERYGSTGGGVGAARTSSEAGSVIAGLTAECGSITYEADCYAAVESAASAAGSMSASDKAQVGRRVREIIAANPAQATRIREIASRGGLDVG</sequence>
<feature type="domain" description="HpcH/HpaI aldolase/citrate lyase" evidence="4">
    <location>
        <begin position="73"/>
        <end position="259"/>
    </location>
</feature>
<evidence type="ECO:0000259" key="4">
    <source>
        <dbReference type="Pfam" id="PF03328"/>
    </source>
</evidence>
<dbReference type="InterPro" id="IPR005000">
    <property type="entry name" value="Aldolase/citrate-lyase_domain"/>
</dbReference>
<dbReference type="AlphaFoldDB" id="A0A381VJC2"/>
<evidence type="ECO:0000256" key="3">
    <source>
        <dbReference type="ARBA" id="ARBA00023239"/>
    </source>
</evidence>
<dbReference type="InterPro" id="IPR015813">
    <property type="entry name" value="Pyrv/PenolPyrv_kinase-like_dom"/>
</dbReference>
<dbReference type="InterPro" id="IPR050251">
    <property type="entry name" value="HpcH-HpaI_aldolase"/>
</dbReference>
<dbReference type="Gene3D" id="3.20.20.60">
    <property type="entry name" value="Phosphoenolpyruvate-binding domains"/>
    <property type="match status" value="1"/>
</dbReference>
<proteinExistence type="inferred from homology"/>